<evidence type="ECO:0000256" key="1">
    <source>
        <dbReference type="ARBA" id="ARBA00008645"/>
    </source>
</evidence>
<dbReference type="PANTHER" id="PTHR43798">
    <property type="entry name" value="MONOACYLGLYCEROL LIPASE"/>
    <property type="match status" value="1"/>
</dbReference>
<comment type="similarity">
    <text evidence="1">Belongs to the AB hydrolase superfamily.</text>
</comment>
<dbReference type="AlphaFoldDB" id="A0ABD2WX23"/>
<evidence type="ECO:0000313" key="5">
    <source>
        <dbReference type="Proteomes" id="UP001627154"/>
    </source>
</evidence>
<reference evidence="4 5" key="1">
    <citation type="journal article" date="2024" name="bioRxiv">
        <title>A reference genome for Trichogramma kaykai: A tiny desert-dwelling parasitoid wasp with competing sex-ratio distorters.</title>
        <authorList>
            <person name="Culotta J."/>
            <person name="Lindsey A.R."/>
        </authorList>
    </citation>
    <scope>NUCLEOTIDE SEQUENCE [LARGE SCALE GENOMIC DNA]</scope>
    <source>
        <strain evidence="4 5">KSX58</strain>
    </source>
</reference>
<dbReference type="GO" id="GO:0016787">
    <property type="term" value="F:hydrolase activity"/>
    <property type="evidence" value="ECO:0007669"/>
    <property type="project" value="UniProtKB-KW"/>
</dbReference>
<name>A0ABD2WX23_9HYME</name>
<keyword evidence="5" id="KW-1185">Reference proteome</keyword>
<sequence length="291" mass="33377">MKKIKELTITTPWGHVAAKTHGQSSSYPVLCIHGILDNAGAFDRLIAKLPDDYYYVAVDLPGHGLSSHFSSGLLLDFFNYVLTIRYIVEYFKWEHFYYIGHSFGGQLGAFYSILYPSQIKKMVLIEGLNTPIVPITKLIPRLRTINAKVIESTIDKPEKLFTKQEIMHSLMYKRSSNLNKNAAEALFPRAVTQIGSKFKYNRDLRLKSYVIPTFDLNQILKLLQNLNTDTLLLMSFATIDRFRYNSTLKDALKNLSNIKIEFVCGNHDVHNNQPENLVDKIVNFFFLTSKL</sequence>
<dbReference type="Pfam" id="PF00561">
    <property type="entry name" value="Abhydrolase_1"/>
    <property type="match status" value="1"/>
</dbReference>
<dbReference type="InterPro" id="IPR029058">
    <property type="entry name" value="AB_hydrolase_fold"/>
</dbReference>
<keyword evidence="2" id="KW-0378">Hydrolase</keyword>
<comment type="caution">
    <text evidence="4">The sequence shown here is derived from an EMBL/GenBank/DDBJ whole genome shotgun (WGS) entry which is preliminary data.</text>
</comment>
<dbReference type="PANTHER" id="PTHR43798:SF14">
    <property type="entry name" value="SERINE HYDROLASE-LIKE PROTEIN DDB_G0286239"/>
    <property type="match status" value="1"/>
</dbReference>
<evidence type="ECO:0000256" key="2">
    <source>
        <dbReference type="ARBA" id="ARBA00022801"/>
    </source>
</evidence>
<feature type="domain" description="AB hydrolase-1" evidence="3">
    <location>
        <begin position="27"/>
        <end position="139"/>
    </location>
</feature>
<dbReference type="InterPro" id="IPR000073">
    <property type="entry name" value="AB_hydrolase_1"/>
</dbReference>
<dbReference type="SUPFAM" id="SSF53474">
    <property type="entry name" value="alpha/beta-Hydrolases"/>
    <property type="match status" value="1"/>
</dbReference>
<gene>
    <name evidence="4" type="ORF">TKK_008741</name>
</gene>
<evidence type="ECO:0000259" key="3">
    <source>
        <dbReference type="Pfam" id="PF00561"/>
    </source>
</evidence>
<dbReference type="PRINTS" id="PR00111">
    <property type="entry name" value="ABHYDROLASE"/>
</dbReference>
<dbReference type="EMBL" id="JBJJXI010000062">
    <property type="protein sequence ID" value="KAL3397656.1"/>
    <property type="molecule type" value="Genomic_DNA"/>
</dbReference>
<dbReference type="Gene3D" id="3.40.50.1820">
    <property type="entry name" value="alpha/beta hydrolase"/>
    <property type="match status" value="1"/>
</dbReference>
<evidence type="ECO:0000313" key="4">
    <source>
        <dbReference type="EMBL" id="KAL3397656.1"/>
    </source>
</evidence>
<proteinExistence type="inferred from homology"/>
<protein>
    <recommendedName>
        <fullName evidence="3">AB hydrolase-1 domain-containing protein</fullName>
    </recommendedName>
</protein>
<dbReference type="InterPro" id="IPR050266">
    <property type="entry name" value="AB_hydrolase_sf"/>
</dbReference>
<accession>A0ABD2WX23</accession>
<organism evidence="4 5">
    <name type="scientific">Trichogramma kaykai</name>
    <dbReference type="NCBI Taxonomy" id="54128"/>
    <lineage>
        <taxon>Eukaryota</taxon>
        <taxon>Metazoa</taxon>
        <taxon>Ecdysozoa</taxon>
        <taxon>Arthropoda</taxon>
        <taxon>Hexapoda</taxon>
        <taxon>Insecta</taxon>
        <taxon>Pterygota</taxon>
        <taxon>Neoptera</taxon>
        <taxon>Endopterygota</taxon>
        <taxon>Hymenoptera</taxon>
        <taxon>Apocrita</taxon>
        <taxon>Proctotrupomorpha</taxon>
        <taxon>Chalcidoidea</taxon>
        <taxon>Trichogrammatidae</taxon>
        <taxon>Trichogramma</taxon>
    </lineage>
</organism>
<dbReference type="Proteomes" id="UP001627154">
    <property type="component" value="Unassembled WGS sequence"/>
</dbReference>